<keyword evidence="3" id="KW-1185">Reference proteome</keyword>
<dbReference type="Proteomes" id="UP000646579">
    <property type="component" value="Unassembled WGS sequence"/>
</dbReference>
<dbReference type="PROSITE" id="PS51186">
    <property type="entry name" value="GNAT"/>
    <property type="match status" value="1"/>
</dbReference>
<dbReference type="GO" id="GO:0016747">
    <property type="term" value="F:acyltransferase activity, transferring groups other than amino-acyl groups"/>
    <property type="evidence" value="ECO:0007669"/>
    <property type="project" value="InterPro"/>
</dbReference>
<evidence type="ECO:0000313" key="2">
    <source>
        <dbReference type="EMBL" id="GHA16585.1"/>
    </source>
</evidence>
<dbReference type="Gene3D" id="3.40.630.30">
    <property type="match status" value="1"/>
</dbReference>
<reference evidence="2" key="2">
    <citation type="submission" date="2020-09" db="EMBL/GenBank/DDBJ databases">
        <authorList>
            <person name="Sun Q."/>
            <person name="Kim S."/>
        </authorList>
    </citation>
    <scope>NUCLEOTIDE SEQUENCE</scope>
    <source>
        <strain evidence="2">KCTC 32437</strain>
    </source>
</reference>
<name>A0A918S0S0_9HYPH</name>
<reference evidence="2" key="1">
    <citation type="journal article" date="2014" name="Int. J. Syst. Evol. Microbiol.">
        <title>Complete genome sequence of Corynebacterium casei LMG S-19264T (=DSM 44701T), isolated from a smear-ripened cheese.</title>
        <authorList>
            <consortium name="US DOE Joint Genome Institute (JGI-PGF)"/>
            <person name="Walter F."/>
            <person name="Albersmeier A."/>
            <person name="Kalinowski J."/>
            <person name="Ruckert C."/>
        </authorList>
    </citation>
    <scope>NUCLEOTIDE SEQUENCE</scope>
    <source>
        <strain evidence="2">KCTC 32437</strain>
    </source>
</reference>
<dbReference type="EMBL" id="BMZE01000001">
    <property type="protein sequence ID" value="GHA16585.1"/>
    <property type="molecule type" value="Genomic_DNA"/>
</dbReference>
<evidence type="ECO:0000259" key="1">
    <source>
        <dbReference type="PROSITE" id="PS51186"/>
    </source>
</evidence>
<feature type="domain" description="N-acetyltransferase" evidence="1">
    <location>
        <begin position="1"/>
        <end position="164"/>
    </location>
</feature>
<dbReference type="Pfam" id="PF00583">
    <property type="entry name" value="Acetyltransf_1"/>
    <property type="match status" value="1"/>
</dbReference>
<dbReference type="CDD" id="cd04301">
    <property type="entry name" value="NAT_SF"/>
    <property type="match status" value="1"/>
</dbReference>
<sequence>MNSAVWPAYLSTASYHANWYRLYEPHLSPFQTIAVEDGAVVGLANCVPFPLPEGGSLPDEGWDWVLATGIAAREKGIACNALSALSVAIVPEYRRTGLAVEMLTRMKQFARQANLSAMYAPVRPTGKPRYPLQAFDTYCHWTRPDGTPFDPWLRTHVLMGARFVSIAARSMTVSASTDQWQKWTGLRFPQSGAYYLEGGLAPLQIDLDADRVTYLEPNYWMQHPLTAD</sequence>
<dbReference type="InterPro" id="IPR000182">
    <property type="entry name" value="GNAT_dom"/>
</dbReference>
<dbReference type="InterPro" id="IPR016181">
    <property type="entry name" value="Acyl_CoA_acyltransferase"/>
</dbReference>
<proteinExistence type="predicted"/>
<gene>
    <name evidence="2" type="ORF">GCM10007989_09540</name>
</gene>
<organism evidence="2 3">
    <name type="scientific">Devosia pacifica</name>
    <dbReference type="NCBI Taxonomy" id="1335967"/>
    <lineage>
        <taxon>Bacteria</taxon>
        <taxon>Pseudomonadati</taxon>
        <taxon>Pseudomonadota</taxon>
        <taxon>Alphaproteobacteria</taxon>
        <taxon>Hyphomicrobiales</taxon>
        <taxon>Devosiaceae</taxon>
        <taxon>Devosia</taxon>
    </lineage>
</organism>
<accession>A0A918S0S0</accession>
<protein>
    <submittedName>
        <fullName evidence="2">Transferase</fullName>
    </submittedName>
</protein>
<comment type="caution">
    <text evidence="2">The sequence shown here is derived from an EMBL/GenBank/DDBJ whole genome shotgun (WGS) entry which is preliminary data.</text>
</comment>
<dbReference type="AlphaFoldDB" id="A0A918S0S0"/>
<dbReference type="SUPFAM" id="SSF55729">
    <property type="entry name" value="Acyl-CoA N-acyltransferases (Nat)"/>
    <property type="match status" value="1"/>
</dbReference>
<keyword evidence="2" id="KW-0808">Transferase</keyword>
<evidence type="ECO:0000313" key="3">
    <source>
        <dbReference type="Proteomes" id="UP000646579"/>
    </source>
</evidence>